<dbReference type="InterPro" id="IPR052394">
    <property type="entry name" value="LRR-containing"/>
</dbReference>
<evidence type="ECO:0000256" key="1">
    <source>
        <dbReference type="SAM" id="MobiDB-lite"/>
    </source>
</evidence>
<protein>
    <submittedName>
        <fullName evidence="2">Uncharacterized protein</fullName>
    </submittedName>
</protein>
<dbReference type="AlphaFoldDB" id="K3W5S4"/>
<dbReference type="Pfam" id="PF13516">
    <property type="entry name" value="LRR_6"/>
    <property type="match status" value="5"/>
</dbReference>
<sequence>MKKSEPHGRMQRRSSQAFRNPELLASLTLSAEAITIPDAIENATTTAPAPDPPARPRLGFSTVSQMKVLAIQKHRRARKQRFVRRGATPAMPEEDKRREMPDAKSKAPPVKPAERQPIGTFETKDAKWKAVVEGEIEKFMYPSLRLESLYQTNVDSAVAPATRSATSTRQLVNRADTADAAIAMPPADLVDSVMTPSAKVEWQVEKRYQNATQSAPQNGHPRVDEREYKRLQFDHQLETAECLLRKKEIAALEMKKEFEEMARIIGPTNVRDYPDPMEYDYMEDEAARKRAASVYHPNIVAESQLIPRLPQTRKIIKEIQRHTTSEGQIKYYADKQNLFTKWKKLQTSQHHQPASRTHPLNNDQLGKDEEDDITQEPYGALSPRSLFYHECVKRQVLPEPVFSRINDVKEIKTATAEPTGNPMSFTSVAATLIQAVHEKYSDHDDLITMPNGKVVSKKHHLALHLQHFGLGDVKTNALSKSLQHFCSIHILDLSDNRLTDASIIPLLQNLKAASIRPLSATKGGARRLSSIVGRIDSAGSRKRGNDLRKLNLSHNEIGKDGCAQIARFLGYCHLLTHLDLSHTSLGGDEALAPLTTAIECHPTLQTVNLSYNNIGEKGGILLGDMITQPSCGITELNVSWNQICRGGATAIGAALRTNTALKTLNLAMNRCGDDGGEQLAAAMEVNTTLTELDLTRNAFGGRTAVAFGFFLLKNSSLKRLLLQDNSLGAIGTRALLKAVASGSSCEIQMSVHDVENSKHAEQKVIFDYMMPSLSSPFELKVGGSPYDFAVASLLLDAALVYKRCALSGLVFIDDRPKKPKKVTLLFDADAKTIIESATRKPWKVQRHGVLCAEAHFIPSPMPNRSSVLVEEAAFLGLIQIVKRGFSSREIAILLDLVLNDLYLTIEQALFS</sequence>
<feature type="region of interest" description="Disordered" evidence="1">
    <location>
        <begin position="74"/>
        <end position="115"/>
    </location>
</feature>
<name>K3W5S4_GLOUD</name>
<dbReference type="InParanoid" id="K3W5S4"/>
<organism evidence="2 3">
    <name type="scientific">Globisporangium ultimum (strain ATCC 200006 / CBS 805.95 / DAOM BR144)</name>
    <name type="common">Pythium ultimum</name>
    <dbReference type="NCBI Taxonomy" id="431595"/>
    <lineage>
        <taxon>Eukaryota</taxon>
        <taxon>Sar</taxon>
        <taxon>Stramenopiles</taxon>
        <taxon>Oomycota</taxon>
        <taxon>Peronosporomycetes</taxon>
        <taxon>Pythiales</taxon>
        <taxon>Pythiaceae</taxon>
        <taxon>Globisporangium</taxon>
    </lineage>
</organism>
<feature type="region of interest" description="Disordered" evidence="1">
    <location>
        <begin position="1"/>
        <end position="21"/>
    </location>
</feature>
<dbReference type="PANTHER" id="PTHR24114:SF2">
    <property type="entry name" value="F-BOX DOMAIN-CONTAINING PROTEIN-RELATED"/>
    <property type="match status" value="1"/>
</dbReference>
<evidence type="ECO:0000313" key="3">
    <source>
        <dbReference type="Proteomes" id="UP000019132"/>
    </source>
</evidence>
<dbReference type="InterPro" id="IPR032675">
    <property type="entry name" value="LRR_dom_sf"/>
</dbReference>
<feature type="region of interest" description="Disordered" evidence="1">
    <location>
        <begin position="344"/>
        <end position="376"/>
    </location>
</feature>
<reference evidence="2" key="3">
    <citation type="submission" date="2015-02" db="UniProtKB">
        <authorList>
            <consortium name="EnsemblProtists"/>
        </authorList>
    </citation>
    <scope>IDENTIFICATION</scope>
    <source>
        <strain evidence="2">DAOM BR144</strain>
    </source>
</reference>
<keyword evidence="3" id="KW-1185">Reference proteome</keyword>
<feature type="compositionally biased region" description="Basic and acidic residues" evidence="1">
    <location>
        <begin position="93"/>
        <end position="105"/>
    </location>
</feature>
<dbReference type="PANTHER" id="PTHR24114">
    <property type="entry name" value="LEUCINE RICH REPEAT FAMILY PROTEIN"/>
    <property type="match status" value="1"/>
</dbReference>
<dbReference type="HOGENOM" id="CLU_005556_0_0_1"/>
<dbReference type="SMART" id="SM00368">
    <property type="entry name" value="LRR_RI"/>
    <property type="match status" value="7"/>
</dbReference>
<dbReference type="InterPro" id="IPR001611">
    <property type="entry name" value="Leu-rich_rpt"/>
</dbReference>
<evidence type="ECO:0000313" key="2">
    <source>
        <dbReference type="EnsemblProtists" id="PYU1_T000315"/>
    </source>
</evidence>
<dbReference type="Proteomes" id="UP000019132">
    <property type="component" value="Unassembled WGS sequence"/>
</dbReference>
<proteinExistence type="predicted"/>
<accession>K3W5S4</accession>
<dbReference type="EMBL" id="GL376636">
    <property type="status" value="NOT_ANNOTATED_CDS"/>
    <property type="molecule type" value="Genomic_DNA"/>
</dbReference>
<dbReference type="Gene3D" id="3.80.10.10">
    <property type="entry name" value="Ribonuclease Inhibitor"/>
    <property type="match status" value="3"/>
</dbReference>
<dbReference type="SUPFAM" id="SSF52047">
    <property type="entry name" value="RNI-like"/>
    <property type="match status" value="1"/>
</dbReference>
<reference evidence="3" key="2">
    <citation type="submission" date="2010-04" db="EMBL/GenBank/DDBJ databases">
        <authorList>
            <person name="Buell R."/>
            <person name="Hamilton J."/>
            <person name="Hostetler J."/>
        </authorList>
    </citation>
    <scope>NUCLEOTIDE SEQUENCE [LARGE SCALE GENOMIC DNA]</scope>
    <source>
        <strain evidence="3">DAOM:BR144</strain>
    </source>
</reference>
<dbReference type="OMA" id="VENSKHA"/>
<dbReference type="EnsemblProtists" id="PYU1_T000315">
    <property type="protein sequence ID" value="PYU1_T000315"/>
    <property type="gene ID" value="PYU1_G000315"/>
</dbReference>
<dbReference type="STRING" id="431595.K3W5S4"/>
<reference evidence="3" key="1">
    <citation type="journal article" date="2010" name="Genome Biol.">
        <title>Genome sequence of the necrotrophic plant pathogen Pythium ultimum reveals original pathogenicity mechanisms and effector repertoire.</title>
        <authorList>
            <person name="Levesque C.A."/>
            <person name="Brouwer H."/>
            <person name="Cano L."/>
            <person name="Hamilton J.P."/>
            <person name="Holt C."/>
            <person name="Huitema E."/>
            <person name="Raffaele S."/>
            <person name="Robideau G.P."/>
            <person name="Thines M."/>
            <person name="Win J."/>
            <person name="Zerillo M.M."/>
            <person name="Beakes G.W."/>
            <person name="Boore J.L."/>
            <person name="Busam D."/>
            <person name="Dumas B."/>
            <person name="Ferriera S."/>
            <person name="Fuerstenberg S.I."/>
            <person name="Gachon C.M."/>
            <person name="Gaulin E."/>
            <person name="Govers F."/>
            <person name="Grenville-Briggs L."/>
            <person name="Horner N."/>
            <person name="Hostetler J."/>
            <person name="Jiang R.H."/>
            <person name="Johnson J."/>
            <person name="Krajaejun T."/>
            <person name="Lin H."/>
            <person name="Meijer H.J."/>
            <person name="Moore B."/>
            <person name="Morris P."/>
            <person name="Phuntmart V."/>
            <person name="Puiu D."/>
            <person name="Shetty J."/>
            <person name="Stajich J.E."/>
            <person name="Tripathy S."/>
            <person name="Wawra S."/>
            <person name="van West P."/>
            <person name="Whitty B.R."/>
            <person name="Coutinho P.M."/>
            <person name="Henrissat B."/>
            <person name="Martin F."/>
            <person name="Thomas P.D."/>
            <person name="Tyler B.M."/>
            <person name="De Vries R.P."/>
            <person name="Kamoun S."/>
            <person name="Yandell M."/>
            <person name="Tisserat N."/>
            <person name="Buell C.R."/>
        </authorList>
    </citation>
    <scope>NUCLEOTIDE SEQUENCE</scope>
    <source>
        <strain evidence="3">DAOM:BR144</strain>
    </source>
</reference>
<feature type="compositionally biased region" description="Polar residues" evidence="1">
    <location>
        <begin position="345"/>
        <end position="364"/>
    </location>
</feature>
<dbReference type="VEuPathDB" id="FungiDB:PYU1_G000315"/>
<dbReference type="eggNOG" id="KOG4308">
    <property type="taxonomic scope" value="Eukaryota"/>
</dbReference>
<feature type="compositionally biased region" description="Basic residues" evidence="1">
    <location>
        <begin position="74"/>
        <end position="84"/>
    </location>
</feature>